<dbReference type="Gene3D" id="1.10.150.320">
    <property type="entry name" value="Photosystem II 12 kDa extrinsic protein"/>
    <property type="match status" value="1"/>
</dbReference>
<reference evidence="3" key="1">
    <citation type="submission" date="2019-08" db="EMBL/GenBank/DDBJ databases">
        <authorList>
            <person name="Kucharzyk K."/>
            <person name="Murdoch R.W."/>
            <person name="Higgins S."/>
            <person name="Loffler F."/>
        </authorList>
    </citation>
    <scope>NUCLEOTIDE SEQUENCE</scope>
</reference>
<dbReference type="SUPFAM" id="SSF47781">
    <property type="entry name" value="RuvA domain 2-like"/>
    <property type="match status" value="1"/>
</dbReference>
<dbReference type="InterPro" id="IPR003583">
    <property type="entry name" value="Hlx-hairpin-Hlx_DNA-bd_motif"/>
</dbReference>
<feature type="domain" description="Helix-hairpin-helix DNA-binding motif class 1" evidence="2">
    <location>
        <begin position="101"/>
        <end position="120"/>
    </location>
</feature>
<dbReference type="GO" id="GO:0006281">
    <property type="term" value="P:DNA repair"/>
    <property type="evidence" value="ECO:0007669"/>
    <property type="project" value="InterPro"/>
</dbReference>
<dbReference type="GO" id="GO:0003677">
    <property type="term" value="F:DNA binding"/>
    <property type="evidence" value="ECO:0007669"/>
    <property type="project" value="InterPro"/>
</dbReference>
<keyword evidence="1" id="KW-1133">Transmembrane helix</keyword>
<protein>
    <recommendedName>
        <fullName evidence="2">Helix-hairpin-helix DNA-binding motif class 1 domain-containing protein</fullName>
    </recommendedName>
</protein>
<dbReference type="PANTHER" id="PTHR21180">
    <property type="entry name" value="ENDONUCLEASE/EXONUCLEASE/PHOSPHATASE FAMILY DOMAIN-CONTAINING PROTEIN 1"/>
    <property type="match status" value="1"/>
</dbReference>
<dbReference type="EMBL" id="VSSQ01015587">
    <property type="protein sequence ID" value="MPM56111.1"/>
    <property type="molecule type" value="Genomic_DNA"/>
</dbReference>
<dbReference type="GO" id="GO:0015628">
    <property type="term" value="P:protein secretion by the type II secretion system"/>
    <property type="evidence" value="ECO:0007669"/>
    <property type="project" value="TreeGrafter"/>
</dbReference>
<dbReference type="InterPro" id="IPR010994">
    <property type="entry name" value="RuvA_2-like"/>
</dbReference>
<organism evidence="3">
    <name type="scientific">bioreactor metagenome</name>
    <dbReference type="NCBI Taxonomy" id="1076179"/>
    <lineage>
        <taxon>unclassified sequences</taxon>
        <taxon>metagenomes</taxon>
        <taxon>ecological metagenomes</taxon>
    </lineage>
</organism>
<gene>
    <name evidence="3" type="ORF">SDC9_102910</name>
</gene>
<dbReference type="PANTHER" id="PTHR21180:SF32">
    <property type="entry name" value="ENDONUCLEASE_EXONUCLEASE_PHOSPHATASE FAMILY DOMAIN-CONTAINING PROTEIN 1"/>
    <property type="match status" value="1"/>
</dbReference>
<evidence type="ECO:0000256" key="1">
    <source>
        <dbReference type="SAM" id="Phobius"/>
    </source>
</evidence>
<dbReference type="SMART" id="SM00278">
    <property type="entry name" value="HhH1"/>
    <property type="match status" value="2"/>
</dbReference>
<keyword evidence="1" id="KW-0472">Membrane</keyword>
<evidence type="ECO:0000313" key="3">
    <source>
        <dbReference type="EMBL" id="MPM56111.1"/>
    </source>
</evidence>
<dbReference type="GO" id="GO:0015627">
    <property type="term" value="C:type II protein secretion system complex"/>
    <property type="evidence" value="ECO:0007669"/>
    <property type="project" value="TreeGrafter"/>
</dbReference>
<comment type="caution">
    <text evidence="3">The sequence shown here is derived from an EMBL/GenBank/DDBJ whole genome shotgun (WGS) entry which is preliminary data.</text>
</comment>
<evidence type="ECO:0000259" key="2">
    <source>
        <dbReference type="SMART" id="SM00278"/>
    </source>
</evidence>
<feature type="domain" description="Helix-hairpin-helix DNA-binding motif class 1" evidence="2">
    <location>
        <begin position="75"/>
        <end position="94"/>
    </location>
</feature>
<dbReference type="Pfam" id="PF12836">
    <property type="entry name" value="HHH_3"/>
    <property type="match status" value="1"/>
</dbReference>
<accession>A0A645AUY6</accession>
<dbReference type="AlphaFoldDB" id="A0A645AUY6"/>
<proteinExistence type="predicted"/>
<feature type="transmembrane region" description="Helical" evidence="1">
    <location>
        <begin position="12"/>
        <end position="31"/>
    </location>
</feature>
<dbReference type="InterPro" id="IPR051675">
    <property type="entry name" value="Endo/Exo/Phosphatase_dom_1"/>
</dbReference>
<sequence>MKETRRTAPARGFTVGLVLICAAALVLLTLFQGKPAGFSHGFTVDADAADGAKAAAASEYWSEEGKININKAPSDVLEMLPGIGPALAKRIIEGRPYENIEALTRVSGIGEATFEKVKDLICSE</sequence>
<keyword evidence="1" id="KW-0812">Transmembrane</keyword>
<name>A0A645AUY6_9ZZZZ</name>